<accession>A0A4Z1HMI7</accession>
<dbReference type="PANTHER" id="PTHR11559">
    <property type="entry name" value="CARBOXYLESTERASE"/>
    <property type="match status" value="1"/>
</dbReference>
<evidence type="ECO:0000313" key="1">
    <source>
        <dbReference type="EMBL" id="TGO47940.1"/>
    </source>
</evidence>
<evidence type="ECO:0008006" key="3">
    <source>
        <dbReference type="Google" id="ProtNLM"/>
    </source>
</evidence>
<reference evidence="1 2" key="1">
    <citation type="submission" date="2017-12" db="EMBL/GenBank/DDBJ databases">
        <title>Comparative genomics of Botrytis spp.</title>
        <authorList>
            <person name="Valero-Jimenez C.A."/>
            <person name="Tapia P."/>
            <person name="Veloso J."/>
            <person name="Silva-Moreno E."/>
            <person name="Staats M."/>
            <person name="Valdes J.H."/>
            <person name="Van Kan J.A.L."/>
        </authorList>
    </citation>
    <scope>NUCLEOTIDE SEQUENCE [LARGE SCALE GENOMIC DNA]</scope>
    <source>
        <strain evidence="1 2">MUCL11595</strain>
    </source>
</reference>
<organism evidence="1 2">
    <name type="scientific">Botryotinia convoluta</name>
    <dbReference type="NCBI Taxonomy" id="54673"/>
    <lineage>
        <taxon>Eukaryota</taxon>
        <taxon>Fungi</taxon>
        <taxon>Dikarya</taxon>
        <taxon>Ascomycota</taxon>
        <taxon>Pezizomycotina</taxon>
        <taxon>Leotiomycetes</taxon>
        <taxon>Helotiales</taxon>
        <taxon>Sclerotiniaceae</taxon>
        <taxon>Botryotinia</taxon>
    </lineage>
</organism>
<protein>
    <recommendedName>
        <fullName evidence="3">Carboxylesterase type B domain-containing protein</fullName>
    </recommendedName>
</protein>
<dbReference type="OrthoDB" id="408631at2759"/>
<dbReference type="InterPro" id="IPR029058">
    <property type="entry name" value="AB_hydrolase_fold"/>
</dbReference>
<proteinExistence type="predicted"/>
<dbReference type="SUPFAM" id="SSF53474">
    <property type="entry name" value="alpha/beta-Hydrolases"/>
    <property type="match status" value="1"/>
</dbReference>
<gene>
    <name evidence="1" type="ORF">BCON_0257g00020</name>
</gene>
<name>A0A4Z1HMI7_9HELO</name>
<evidence type="ECO:0000313" key="2">
    <source>
        <dbReference type="Proteomes" id="UP000297527"/>
    </source>
</evidence>
<dbReference type="Gene3D" id="3.40.50.1820">
    <property type="entry name" value="alpha/beta hydrolase"/>
    <property type="match status" value="2"/>
</dbReference>
<comment type="caution">
    <text evidence="1">The sequence shown here is derived from an EMBL/GenBank/DDBJ whole genome shotgun (WGS) entry which is preliminary data.</text>
</comment>
<sequence>MVPITVFDKVAKAELCDDEPGAPVLVWIDGGSFTGGYKHETNPVGLTENSIVLGEEFVYVSINYRLGLYVNYVANLKWLFLRAPELLIYDIFALYPDQFDGKYGYTSEMLRAAVTSVESCFACNTRYLNDKVGNKSYVYSFNVPPALHADDVAYTFYNGPGSVTWDGKPVFGDAALSLQDYILNFVTTGTPNGRRVPDFALYDSESNVLSINSSFGTYMC</sequence>
<dbReference type="EMBL" id="PQXN01000256">
    <property type="protein sequence ID" value="TGO47940.1"/>
    <property type="molecule type" value="Genomic_DNA"/>
</dbReference>
<dbReference type="InterPro" id="IPR050309">
    <property type="entry name" value="Type-B_Carboxylest/Lipase"/>
</dbReference>
<dbReference type="Proteomes" id="UP000297527">
    <property type="component" value="Unassembled WGS sequence"/>
</dbReference>
<keyword evidence="2" id="KW-1185">Reference proteome</keyword>
<dbReference type="AlphaFoldDB" id="A0A4Z1HMI7"/>